<feature type="compositionally biased region" description="Low complexity" evidence="1">
    <location>
        <begin position="112"/>
        <end position="121"/>
    </location>
</feature>
<gene>
    <name evidence="2" type="ORF">AVDCRST_MAG66-3818</name>
</gene>
<evidence type="ECO:0000256" key="1">
    <source>
        <dbReference type="SAM" id="MobiDB-lite"/>
    </source>
</evidence>
<accession>A0A6J4QG21</accession>
<feature type="compositionally biased region" description="Basic residues" evidence="1">
    <location>
        <begin position="37"/>
        <end position="48"/>
    </location>
</feature>
<sequence length="190" mass="21154">PHHPLPRRVLRLLRPGRRAGQGPDLPGARPGVPVPRGARHPRHRRPRARRPERGARPGPRGLLLGHREAPGVPGDDHLPRHAADREAALALRVRRDAPLAVEEGDGPPDPAPAARRAGLRPLARRCRRARPGGEARRHARRRLPVRRPGVGPRFGPARAQRPVTRRHRRPADRARDPGAPHRRAHRAARM</sequence>
<feature type="region of interest" description="Disordered" evidence="1">
    <location>
        <begin position="13"/>
        <end position="190"/>
    </location>
</feature>
<feature type="compositionally biased region" description="Basic and acidic residues" evidence="1">
    <location>
        <begin position="65"/>
        <end position="97"/>
    </location>
</feature>
<name>A0A6J4QG21_9PSEU</name>
<dbReference type="EMBL" id="CADCUS010000528">
    <property type="protein sequence ID" value="CAA9438973.1"/>
    <property type="molecule type" value="Genomic_DNA"/>
</dbReference>
<feature type="compositionally biased region" description="Low complexity" evidence="1">
    <location>
        <begin position="25"/>
        <end position="36"/>
    </location>
</feature>
<proteinExistence type="predicted"/>
<dbReference type="GO" id="GO:0003973">
    <property type="term" value="F:(S)-2-hydroxy-acid oxidase activity"/>
    <property type="evidence" value="ECO:0007669"/>
    <property type="project" value="UniProtKB-EC"/>
</dbReference>
<dbReference type="AlphaFoldDB" id="A0A6J4QG21"/>
<evidence type="ECO:0000313" key="2">
    <source>
        <dbReference type="EMBL" id="CAA9438973.1"/>
    </source>
</evidence>
<feature type="compositionally biased region" description="Basic residues" evidence="1">
    <location>
        <begin position="180"/>
        <end position="190"/>
    </location>
</feature>
<feature type="compositionally biased region" description="Low complexity" evidence="1">
    <location>
        <begin position="146"/>
        <end position="162"/>
    </location>
</feature>
<reference evidence="2" key="1">
    <citation type="submission" date="2020-02" db="EMBL/GenBank/DDBJ databases">
        <authorList>
            <person name="Meier V. D."/>
        </authorList>
    </citation>
    <scope>NUCLEOTIDE SEQUENCE</scope>
    <source>
        <strain evidence="2">AVDCRST_MAG66</strain>
    </source>
</reference>
<dbReference type="EC" id="1.1.3.15" evidence="2"/>
<feature type="non-terminal residue" evidence="2">
    <location>
        <position position="190"/>
    </location>
</feature>
<feature type="non-terminal residue" evidence="2">
    <location>
        <position position="1"/>
    </location>
</feature>
<organism evidence="2">
    <name type="scientific">uncultured Pseudonocardia sp</name>
    <dbReference type="NCBI Taxonomy" id="211455"/>
    <lineage>
        <taxon>Bacteria</taxon>
        <taxon>Bacillati</taxon>
        <taxon>Actinomycetota</taxon>
        <taxon>Actinomycetes</taxon>
        <taxon>Pseudonocardiales</taxon>
        <taxon>Pseudonocardiaceae</taxon>
        <taxon>Pseudonocardia</taxon>
        <taxon>environmental samples</taxon>
    </lineage>
</organism>
<keyword evidence="2" id="KW-0560">Oxidoreductase</keyword>
<protein>
    <submittedName>
        <fullName evidence="2">L-2-hydroxyglutarate oxidase</fullName>
        <ecNumber evidence="2">1.1.3.15</ecNumber>
    </submittedName>
</protein>